<dbReference type="NCBIfam" id="TIGR01034">
    <property type="entry name" value="metK"/>
    <property type="match status" value="1"/>
</dbReference>
<evidence type="ECO:0000256" key="2">
    <source>
        <dbReference type="ARBA" id="ARBA00009685"/>
    </source>
</evidence>
<dbReference type="EC" id="2.5.1.6" evidence="11"/>
<evidence type="ECO:0000256" key="10">
    <source>
        <dbReference type="ARBA" id="ARBA00048344"/>
    </source>
</evidence>
<comment type="similarity">
    <text evidence="2 12">Belongs to the AdoMet synthase family.</text>
</comment>
<evidence type="ECO:0000313" key="16">
    <source>
        <dbReference type="EMBL" id="UYV61458.1"/>
    </source>
</evidence>
<evidence type="ECO:0000259" key="15">
    <source>
        <dbReference type="Pfam" id="PF02773"/>
    </source>
</evidence>
<dbReference type="Proteomes" id="UP001235939">
    <property type="component" value="Chromosome 01"/>
</dbReference>
<evidence type="ECO:0000313" key="17">
    <source>
        <dbReference type="Proteomes" id="UP001235939"/>
    </source>
</evidence>
<name>A0ABY6JY57_9ARAC</name>
<protein>
    <recommendedName>
        <fullName evidence="11">S-adenosylmethionine synthase</fullName>
        <ecNumber evidence="11">2.5.1.6</ecNumber>
    </recommendedName>
</protein>
<feature type="domain" description="S-adenosylmethionine synthetase C-terminal" evidence="15">
    <location>
        <begin position="204"/>
        <end position="316"/>
    </location>
</feature>
<organism evidence="16 17">
    <name type="scientific">Cordylochernes scorpioides</name>
    <dbReference type="NCBI Taxonomy" id="51811"/>
    <lineage>
        <taxon>Eukaryota</taxon>
        <taxon>Metazoa</taxon>
        <taxon>Ecdysozoa</taxon>
        <taxon>Arthropoda</taxon>
        <taxon>Chelicerata</taxon>
        <taxon>Arachnida</taxon>
        <taxon>Pseudoscorpiones</taxon>
        <taxon>Cheliferoidea</taxon>
        <taxon>Chernetidae</taxon>
        <taxon>Cordylochernes</taxon>
    </lineage>
</organism>
<keyword evidence="8 11" id="KW-0460">Magnesium</keyword>
<evidence type="ECO:0000259" key="13">
    <source>
        <dbReference type="Pfam" id="PF00438"/>
    </source>
</evidence>
<dbReference type="Pfam" id="PF02772">
    <property type="entry name" value="S-AdoMet_synt_M"/>
    <property type="match status" value="1"/>
</dbReference>
<keyword evidence="3 11" id="KW-0554">One-carbon metabolism</keyword>
<dbReference type="EMBL" id="CP092863">
    <property type="protein sequence ID" value="UYV61458.1"/>
    <property type="molecule type" value="Genomic_DNA"/>
</dbReference>
<evidence type="ECO:0000259" key="14">
    <source>
        <dbReference type="Pfam" id="PF02772"/>
    </source>
</evidence>
<dbReference type="Gene3D" id="3.30.300.10">
    <property type="match status" value="3"/>
</dbReference>
<evidence type="ECO:0000256" key="6">
    <source>
        <dbReference type="ARBA" id="ARBA00022741"/>
    </source>
</evidence>
<feature type="domain" description="S-adenosylmethionine synthetase central" evidence="14">
    <location>
        <begin position="80"/>
        <end position="201"/>
    </location>
</feature>
<comment type="function">
    <text evidence="11">Catalyzes the formation of S-adenosylmethionine from methionine and ATP.</text>
</comment>
<dbReference type="Pfam" id="PF00438">
    <property type="entry name" value="S-AdoMet_synt_N"/>
    <property type="match status" value="1"/>
</dbReference>
<dbReference type="SUPFAM" id="SSF55973">
    <property type="entry name" value="S-adenosylmethionine synthetase"/>
    <property type="match status" value="3"/>
</dbReference>
<keyword evidence="17" id="KW-1185">Reference proteome</keyword>
<dbReference type="Pfam" id="PF02773">
    <property type="entry name" value="S-AdoMet_synt_C"/>
    <property type="match status" value="1"/>
</dbReference>
<evidence type="ECO:0000256" key="12">
    <source>
        <dbReference type="RuleBase" id="RU004462"/>
    </source>
</evidence>
<evidence type="ECO:0000256" key="11">
    <source>
        <dbReference type="RuleBase" id="RU000541"/>
    </source>
</evidence>
<evidence type="ECO:0000256" key="4">
    <source>
        <dbReference type="ARBA" id="ARBA00022679"/>
    </source>
</evidence>
<dbReference type="InterPro" id="IPR022628">
    <property type="entry name" value="S-AdoMet_synt_N"/>
</dbReference>
<evidence type="ECO:0000256" key="3">
    <source>
        <dbReference type="ARBA" id="ARBA00022563"/>
    </source>
</evidence>
<evidence type="ECO:0000256" key="7">
    <source>
        <dbReference type="ARBA" id="ARBA00022840"/>
    </source>
</evidence>
<dbReference type="PIRSF" id="PIRSF000497">
    <property type="entry name" value="MAT"/>
    <property type="match status" value="1"/>
</dbReference>
<keyword evidence="7 11" id="KW-0067">ATP-binding</keyword>
<dbReference type="InterPro" id="IPR022631">
    <property type="entry name" value="ADOMET_SYNTHASE_CS"/>
</dbReference>
<dbReference type="PANTHER" id="PTHR11964">
    <property type="entry name" value="S-ADENOSYLMETHIONINE SYNTHETASE"/>
    <property type="match status" value="1"/>
</dbReference>
<evidence type="ECO:0000256" key="5">
    <source>
        <dbReference type="ARBA" id="ARBA00022723"/>
    </source>
</evidence>
<dbReference type="InterPro" id="IPR002133">
    <property type="entry name" value="S-AdoMet_synthetase"/>
</dbReference>
<comment type="cofactor">
    <cofactor evidence="11">
        <name>Mg(2+)</name>
        <dbReference type="ChEBI" id="CHEBI:18420"/>
    </cofactor>
    <text evidence="11">Binds 2 magnesium ions per subunit. The magnesium ions interact primarily with the substrate.</text>
</comment>
<comment type="catalytic activity">
    <reaction evidence="10 11">
        <text>L-methionine + ATP + H2O = S-adenosyl-L-methionine + phosphate + diphosphate</text>
        <dbReference type="Rhea" id="RHEA:21080"/>
        <dbReference type="ChEBI" id="CHEBI:15377"/>
        <dbReference type="ChEBI" id="CHEBI:30616"/>
        <dbReference type="ChEBI" id="CHEBI:33019"/>
        <dbReference type="ChEBI" id="CHEBI:43474"/>
        <dbReference type="ChEBI" id="CHEBI:57844"/>
        <dbReference type="ChEBI" id="CHEBI:59789"/>
        <dbReference type="EC" id="2.5.1.6"/>
    </reaction>
</comment>
<accession>A0ABY6JY57</accession>
<keyword evidence="5 11" id="KW-0479">Metal-binding</keyword>
<dbReference type="PROSITE" id="PS00377">
    <property type="entry name" value="ADOMET_SYNTHASE_2"/>
    <property type="match status" value="1"/>
</dbReference>
<comment type="pathway">
    <text evidence="1 11">Amino-acid biosynthesis; S-adenosyl-L-methionine biosynthesis; S-adenosyl-L-methionine from L-methionine: step 1/1.</text>
</comment>
<keyword evidence="9 11" id="KW-0630">Potassium</keyword>
<comment type="cofactor">
    <cofactor evidence="11">
        <name>K(+)</name>
        <dbReference type="ChEBI" id="CHEBI:29103"/>
    </cofactor>
    <text evidence="11">Binds 1 potassium ion per subunit. The potassium ion interacts primarily with the substrate.</text>
</comment>
<feature type="domain" description="S-adenosylmethionine synthetase N-terminal" evidence="13">
    <location>
        <begin position="5"/>
        <end position="65"/>
    </location>
</feature>
<gene>
    <name evidence="16" type="ORF">LAZ67_1004914</name>
</gene>
<evidence type="ECO:0000256" key="8">
    <source>
        <dbReference type="ARBA" id="ARBA00022842"/>
    </source>
</evidence>
<dbReference type="InterPro" id="IPR022630">
    <property type="entry name" value="S-AdoMet_synt_C"/>
</dbReference>
<keyword evidence="6 11" id="KW-0547">Nucleotide-binding</keyword>
<sequence length="369" mass="40571">MVLCCAIEAIATNGLVLVFGEITSKATVNYETVVQEAVKKVGYNDSSIGFDYKTCSVQEALSRQSEDIAAGVHQDRSEDDIGAGDQGIMFGYATDETEECMPFTLVLANKITMKLAELRHSGELWWARPDCKSQVTCEYIDDGGAFIPVRVVNVIVSTQHSPDISLEQLREEVAEKVVKPLIPAKYLDSKTVINVNPCGKFVHGGPFADSGLTGRKIIVDCYGGHGSHGGGAFSGKDATKVDRSAAYALRWIAKSLVKAGICRRCTLQVAYGIGVAEPIAMMIDTYNTSKLDDDEILELVKKNFDLRPSMIMRQLTDEFVVAQGSRPEEPHLLKALCLWSLWKGRLPLGGSQETYFIIFVIFIIIIRQF</sequence>
<dbReference type="CDD" id="cd18079">
    <property type="entry name" value="S-AdoMet_synt"/>
    <property type="match status" value="1"/>
</dbReference>
<feature type="non-terminal residue" evidence="16">
    <location>
        <position position="369"/>
    </location>
</feature>
<reference evidence="16 17" key="1">
    <citation type="submission" date="2022-01" db="EMBL/GenBank/DDBJ databases">
        <title>A chromosomal length assembly of Cordylochernes scorpioides.</title>
        <authorList>
            <person name="Zeh D."/>
            <person name="Zeh J."/>
        </authorList>
    </citation>
    <scope>NUCLEOTIDE SEQUENCE [LARGE SCALE GENOMIC DNA]</scope>
    <source>
        <strain evidence="16">IN4F17</strain>
        <tissue evidence="16">Whole Body</tissue>
    </source>
</reference>
<dbReference type="InterPro" id="IPR022636">
    <property type="entry name" value="S-AdoMet_synthetase_sfam"/>
</dbReference>
<evidence type="ECO:0000256" key="1">
    <source>
        <dbReference type="ARBA" id="ARBA00005224"/>
    </source>
</evidence>
<dbReference type="PROSITE" id="PS00376">
    <property type="entry name" value="ADOMET_SYNTHASE_1"/>
    <property type="match status" value="1"/>
</dbReference>
<dbReference type="InterPro" id="IPR022629">
    <property type="entry name" value="S-AdoMet_synt_central"/>
</dbReference>
<proteinExistence type="inferred from homology"/>
<evidence type="ECO:0000256" key="9">
    <source>
        <dbReference type="ARBA" id="ARBA00022958"/>
    </source>
</evidence>
<keyword evidence="4 11" id="KW-0808">Transferase</keyword>